<dbReference type="PANTHER" id="PTHR24148:SF64">
    <property type="entry name" value="HETEROKARYON INCOMPATIBILITY DOMAIN-CONTAINING PROTEIN"/>
    <property type="match status" value="1"/>
</dbReference>
<name>A0A6A6CUQ2_ZASCE</name>
<dbReference type="PANTHER" id="PTHR24148">
    <property type="entry name" value="ANKYRIN REPEAT DOMAIN-CONTAINING PROTEIN 39 HOMOLOG-RELATED"/>
    <property type="match status" value="1"/>
</dbReference>
<dbReference type="InterPro" id="IPR010730">
    <property type="entry name" value="HET"/>
</dbReference>
<evidence type="ECO:0000313" key="3">
    <source>
        <dbReference type="Proteomes" id="UP000799537"/>
    </source>
</evidence>
<dbReference type="Proteomes" id="UP000799537">
    <property type="component" value="Unassembled WGS sequence"/>
</dbReference>
<dbReference type="AlphaFoldDB" id="A0A6A6CUQ2"/>
<evidence type="ECO:0000259" key="1">
    <source>
        <dbReference type="Pfam" id="PF06985"/>
    </source>
</evidence>
<sequence length="208" mass="23611">MDQRSGYQYTPLPGPGWIRLLTIYSREVVDNQDTFFCLLDDHNLEHSDRDGYIALSYSWAMPDGDSSKSHTIYIGELRVAVTQNLLLGLRRIFGPDRPVRLWIDAVCINQADIPERNEQVAQMSRIYASAKGVFAWLGEGGDEEAMCVLSCLGKTQKARCEQRHAFSVSDGGILDLCELRRKGTWTTDLKGRGFLDVYKIENDKSRRT</sequence>
<dbReference type="InterPro" id="IPR052895">
    <property type="entry name" value="HetReg/Transcr_Mod"/>
</dbReference>
<dbReference type="Pfam" id="PF06985">
    <property type="entry name" value="HET"/>
    <property type="match status" value="1"/>
</dbReference>
<proteinExistence type="predicted"/>
<gene>
    <name evidence="2" type="ORF">M409DRAFT_18870</name>
</gene>
<dbReference type="RefSeq" id="XP_033671786.1">
    <property type="nucleotide sequence ID" value="XM_033804683.1"/>
</dbReference>
<organism evidence="2 3">
    <name type="scientific">Zasmidium cellare ATCC 36951</name>
    <dbReference type="NCBI Taxonomy" id="1080233"/>
    <lineage>
        <taxon>Eukaryota</taxon>
        <taxon>Fungi</taxon>
        <taxon>Dikarya</taxon>
        <taxon>Ascomycota</taxon>
        <taxon>Pezizomycotina</taxon>
        <taxon>Dothideomycetes</taxon>
        <taxon>Dothideomycetidae</taxon>
        <taxon>Mycosphaerellales</taxon>
        <taxon>Mycosphaerellaceae</taxon>
        <taxon>Zasmidium</taxon>
    </lineage>
</organism>
<accession>A0A6A6CUQ2</accession>
<evidence type="ECO:0000313" key="2">
    <source>
        <dbReference type="EMBL" id="KAF2170897.1"/>
    </source>
</evidence>
<keyword evidence="3" id="KW-1185">Reference proteome</keyword>
<dbReference type="EMBL" id="ML993584">
    <property type="protein sequence ID" value="KAF2170897.1"/>
    <property type="molecule type" value="Genomic_DNA"/>
</dbReference>
<feature type="domain" description="Heterokaryon incompatibility" evidence="1">
    <location>
        <begin position="52"/>
        <end position="162"/>
    </location>
</feature>
<dbReference type="GeneID" id="54557955"/>
<reference evidence="2" key="1">
    <citation type="journal article" date="2020" name="Stud. Mycol.">
        <title>101 Dothideomycetes genomes: a test case for predicting lifestyles and emergence of pathogens.</title>
        <authorList>
            <person name="Haridas S."/>
            <person name="Albert R."/>
            <person name="Binder M."/>
            <person name="Bloem J."/>
            <person name="Labutti K."/>
            <person name="Salamov A."/>
            <person name="Andreopoulos B."/>
            <person name="Baker S."/>
            <person name="Barry K."/>
            <person name="Bills G."/>
            <person name="Bluhm B."/>
            <person name="Cannon C."/>
            <person name="Castanera R."/>
            <person name="Culley D."/>
            <person name="Daum C."/>
            <person name="Ezra D."/>
            <person name="Gonzalez J."/>
            <person name="Henrissat B."/>
            <person name="Kuo A."/>
            <person name="Liang C."/>
            <person name="Lipzen A."/>
            <person name="Lutzoni F."/>
            <person name="Magnuson J."/>
            <person name="Mondo S."/>
            <person name="Nolan M."/>
            <person name="Ohm R."/>
            <person name="Pangilinan J."/>
            <person name="Park H.-J."/>
            <person name="Ramirez L."/>
            <person name="Alfaro M."/>
            <person name="Sun H."/>
            <person name="Tritt A."/>
            <person name="Yoshinaga Y."/>
            <person name="Zwiers L.-H."/>
            <person name="Turgeon B."/>
            <person name="Goodwin S."/>
            <person name="Spatafora J."/>
            <person name="Crous P."/>
            <person name="Grigoriev I."/>
        </authorList>
    </citation>
    <scope>NUCLEOTIDE SEQUENCE</scope>
    <source>
        <strain evidence="2">ATCC 36951</strain>
    </source>
</reference>
<protein>
    <recommendedName>
        <fullName evidence="1">Heterokaryon incompatibility domain-containing protein</fullName>
    </recommendedName>
</protein>
<dbReference type="OrthoDB" id="3921930at2759"/>